<name>A0ACB9QU91_9MYRT</name>
<evidence type="ECO:0000313" key="1">
    <source>
        <dbReference type="EMBL" id="KAI4370025.1"/>
    </source>
</evidence>
<gene>
    <name evidence="1" type="ORF">MLD38_018412</name>
</gene>
<comment type="caution">
    <text evidence="1">The sequence shown here is derived from an EMBL/GenBank/DDBJ whole genome shotgun (WGS) entry which is preliminary data.</text>
</comment>
<protein>
    <submittedName>
        <fullName evidence="1">Uncharacterized protein</fullName>
    </submittedName>
</protein>
<dbReference type="Proteomes" id="UP001057402">
    <property type="component" value="Chromosome 5"/>
</dbReference>
<reference evidence="2" key="1">
    <citation type="journal article" date="2023" name="Front. Plant Sci.">
        <title>Chromosomal-level genome assembly of Melastoma candidum provides insights into trichome evolution.</title>
        <authorList>
            <person name="Zhong Y."/>
            <person name="Wu W."/>
            <person name="Sun C."/>
            <person name="Zou P."/>
            <person name="Liu Y."/>
            <person name="Dai S."/>
            <person name="Zhou R."/>
        </authorList>
    </citation>
    <scope>NUCLEOTIDE SEQUENCE [LARGE SCALE GENOMIC DNA]</scope>
</reference>
<keyword evidence="2" id="KW-1185">Reference proteome</keyword>
<evidence type="ECO:0000313" key="2">
    <source>
        <dbReference type="Proteomes" id="UP001057402"/>
    </source>
</evidence>
<organism evidence="1 2">
    <name type="scientific">Melastoma candidum</name>
    <dbReference type="NCBI Taxonomy" id="119954"/>
    <lineage>
        <taxon>Eukaryota</taxon>
        <taxon>Viridiplantae</taxon>
        <taxon>Streptophyta</taxon>
        <taxon>Embryophyta</taxon>
        <taxon>Tracheophyta</taxon>
        <taxon>Spermatophyta</taxon>
        <taxon>Magnoliopsida</taxon>
        <taxon>eudicotyledons</taxon>
        <taxon>Gunneridae</taxon>
        <taxon>Pentapetalae</taxon>
        <taxon>rosids</taxon>
        <taxon>malvids</taxon>
        <taxon>Myrtales</taxon>
        <taxon>Melastomataceae</taxon>
        <taxon>Melastomatoideae</taxon>
        <taxon>Melastomateae</taxon>
        <taxon>Melastoma</taxon>
    </lineage>
</organism>
<proteinExistence type="predicted"/>
<accession>A0ACB9QU91</accession>
<dbReference type="EMBL" id="CM042884">
    <property type="protein sequence ID" value="KAI4370025.1"/>
    <property type="molecule type" value="Genomic_DNA"/>
</dbReference>
<sequence>MNTSSTSVILVLVLALTVATTTRAQSTPVATCASKLTPCADYLNGTTTPSTECCSSIKDAVANDRVCLCNLYTTPGLLASLGVNITQALKLTQECGASTDTSLCKSIVTIIIITRNDSLLVFLDP</sequence>